<dbReference type="Pfam" id="PF06945">
    <property type="entry name" value="DUF1289"/>
    <property type="match status" value="1"/>
</dbReference>
<reference evidence="2" key="1">
    <citation type="submission" date="2015-08" db="EMBL/GenBank/DDBJ databases">
        <authorList>
            <person name="Varghese N."/>
        </authorList>
    </citation>
    <scope>NUCLEOTIDE SEQUENCE [LARGE SCALE GENOMIC DNA]</scope>
    <source>
        <strain evidence="2">DSM 17901</strain>
    </source>
</reference>
<dbReference type="PANTHER" id="PTHR35175:SF2">
    <property type="entry name" value="DUF1289 DOMAIN-CONTAINING PROTEIN"/>
    <property type="match status" value="1"/>
</dbReference>
<dbReference type="OrthoDB" id="8911262at2"/>
<sequence>MTPSPCVGICRLDAGGRVCTGCGRSLEEIAAWSGMTEAERLAVWTRLAEASRAEGGSVCAQCGKRFACGSGGPEGTCWCAAYPSIAVPADLVGCLCPGCLAAYSPAKAGM</sequence>
<evidence type="ECO:0008006" key="3">
    <source>
        <dbReference type="Google" id="ProtNLM"/>
    </source>
</evidence>
<evidence type="ECO:0000313" key="2">
    <source>
        <dbReference type="Proteomes" id="UP000243535"/>
    </source>
</evidence>
<name>A0A0K6H4L4_9NEIS</name>
<dbReference type="PANTHER" id="PTHR35175">
    <property type="entry name" value="DUF1289 DOMAIN-CONTAINING PROTEIN"/>
    <property type="match status" value="1"/>
</dbReference>
<keyword evidence="2" id="KW-1185">Reference proteome</keyword>
<accession>A0A0K6H4L4</accession>
<dbReference type="EMBL" id="CYHA01000006">
    <property type="protein sequence ID" value="CUA85846.1"/>
    <property type="molecule type" value="Genomic_DNA"/>
</dbReference>
<dbReference type="InterPro" id="IPR010710">
    <property type="entry name" value="DUF1289"/>
</dbReference>
<evidence type="ECO:0000313" key="1">
    <source>
        <dbReference type="EMBL" id="CUA85846.1"/>
    </source>
</evidence>
<organism evidence="1 2">
    <name type="scientific">Gulbenkiania indica</name>
    <dbReference type="NCBI Taxonomy" id="375574"/>
    <lineage>
        <taxon>Bacteria</taxon>
        <taxon>Pseudomonadati</taxon>
        <taxon>Pseudomonadota</taxon>
        <taxon>Betaproteobacteria</taxon>
        <taxon>Neisseriales</taxon>
        <taxon>Chromobacteriaceae</taxon>
        <taxon>Gulbenkiania</taxon>
    </lineage>
</organism>
<dbReference type="Proteomes" id="UP000243535">
    <property type="component" value="Unassembled WGS sequence"/>
</dbReference>
<dbReference type="AlphaFoldDB" id="A0A0K6H4L4"/>
<protein>
    <recommendedName>
        <fullName evidence="3">DUF1289 domain-containing protein</fullName>
    </recommendedName>
</protein>
<proteinExistence type="predicted"/>
<gene>
    <name evidence="1" type="ORF">Ga0061063_2516</name>
</gene>
<dbReference type="RefSeq" id="WP_072242897.1">
    <property type="nucleotide sequence ID" value="NZ_CYHA01000006.1"/>
</dbReference>